<evidence type="ECO:0000313" key="2">
    <source>
        <dbReference type="EMBL" id="MBO3663097.1"/>
    </source>
</evidence>
<dbReference type="AlphaFoldDB" id="A0A939QHM7"/>
<keyword evidence="3" id="KW-1185">Reference proteome</keyword>
<dbReference type="Proteomes" id="UP000680132">
    <property type="component" value="Unassembled WGS sequence"/>
</dbReference>
<comment type="caution">
    <text evidence="2">The sequence shown here is derived from an EMBL/GenBank/DDBJ whole genome shotgun (WGS) entry which is preliminary data.</text>
</comment>
<evidence type="ECO:0000259" key="1">
    <source>
        <dbReference type="Pfam" id="PF04167"/>
    </source>
</evidence>
<dbReference type="EMBL" id="JAGFOA010000002">
    <property type="protein sequence ID" value="MBO3663097.1"/>
    <property type="molecule type" value="Genomic_DNA"/>
</dbReference>
<dbReference type="Gene3D" id="2.40.380.10">
    <property type="entry name" value="FomD-like"/>
    <property type="match status" value="1"/>
</dbReference>
<evidence type="ECO:0000313" key="3">
    <source>
        <dbReference type="Proteomes" id="UP000680132"/>
    </source>
</evidence>
<dbReference type="RefSeq" id="WP_208501766.1">
    <property type="nucleotide sequence ID" value="NZ_JAGFOA010000002.1"/>
</dbReference>
<dbReference type="InterPro" id="IPR035930">
    <property type="entry name" value="FomD-like_sf"/>
</dbReference>
<feature type="domain" description="DUF402" evidence="1">
    <location>
        <begin position="26"/>
        <end position="154"/>
    </location>
</feature>
<sequence length="177" mass="20319">MPRPVPGTALDFIWRKWDGTPHWHHEVVYLGSDEHGEWVGQRIGARAFRPGREVTLSSASVMLLPVDRHDWVLTLNDAPELTRVYIDVAWDVQWPDDGLPTAIDMDLDVVRRLDERGVYIDDEDEWAEHSVQMGYPVEVMAELEATAADLHRRVVAREKPFDDETADHWLGVLSDLD</sequence>
<protein>
    <submittedName>
        <fullName evidence="2">YgaC family protein</fullName>
    </submittedName>
</protein>
<gene>
    <name evidence="2" type="ORF">J5V96_06175</name>
</gene>
<dbReference type="Pfam" id="PF04167">
    <property type="entry name" value="DUF402"/>
    <property type="match status" value="1"/>
</dbReference>
<reference evidence="2" key="1">
    <citation type="submission" date="2021-03" db="EMBL/GenBank/DDBJ databases">
        <title>Microbacterium sp. nov., a novel actinobacterium isolated from cow dung.</title>
        <authorList>
            <person name="Zhang L."/>
        </authorList>
    </citation>
    <scope>NUCLEOTIDE SEQUENCE</scope>
    <source>
        <strain evidence="2">NEAU-LLB</strain>
    </source>
</reference>
<organism evidence="2 3">
    <name type="scientific">Microbacterium stercoris</name>
    <dbReference type="NCBI Taxonomy" id="2820289"/>
    <lineage>
        <taxon>Bacteria</taxon>
        <taxon>Bacillati</taxon>
        <taxon>Actinomycetota</taxon>
        <taxon>Actinomycetes</taxon>
        <taxon>Micrococcales</taxon>
        <taxon>Microbacteriaceae</taxon>
        <taxon>Microbacterium</taxon>
    </lineage>
</organism>
<dbReference type="SUPFAM" id="SSF159234">
    <property type="entry name" value="FomD-like"/>
    <property type="match status" value="1"/>
</dbReference>
<accession>A0A939QHM7</accession>
<proteinExistence type="predicted"/>
<dbReference type="InterPro" id="IPR007295">
    <property type="entry name" value="DUF402"/>
</dbReference>
<name>A0A939QHM7_9MICO</name>